<dbReference type="GO" id="GO:0019563">
    <property type="term" value="P:glycerol catabolic process"/>
    <property type="evidence" value="ECO:0007669"/>
    <property type="project" value="TreeGrafter"/>
</dbReference>
<comment type="catalytic activity">
    <reaction evidence="1">
        <text>dihydroxyacetone + phosphoenolpyruvate = dihydroxyacetone phosphate + pyruvate</text>
        <dbReference type="Rhea" id="RHEA:18381"/>
        <dbReference type="ChEBI" id="CHEBI:15361"/>
        <dbReference type="ChEBI" id="CHEBI:16016"/>
        <dbReference type="ChEBI" id="CHEBI:57642"/>
        <dbReference type="ChEBI" id="CHEBI:58702"/>
        <dbReference type="EC" id="2.7.1.121"/>
    </reaction>
</comment>
<name>A0A942SY99_9BACI</name>
<dbReference type="SMART" id="SM01120">
    <property type="entry name" value="Dak2"/>
    <property type="match status" value="1"/>
</dbReference>
<dbReference type="EMBL" id="JAGYPE010000002">
    <property type="protein sequence ID" value="MBS4182045.1"/>
    <property type="molecule type" value="Genomic_DNA"/>
</dbReference>
<dbReference type="GO" id="GO:0005829">
    <property type="term" value="C:cytosol"/>
    <property type="evidence" value="ECO:0007669"/>
    <property type="project" value="TreeGrafter"/>
</dbReference>
<comment type="caution">
    <text evidence="13">The sequence shown here is derived from an EMBL/GenBank/DDBJ whole genome shotgun (WGS) entry which is preliminary data.</text>
</comment>
<comment type="pathway">
    <text evidence="2">Polyol metabolism; glycerol degradation.</text>
</comment>
<dbReference type="Gene3D" id="3.40.50.10440">
    <property type="entry name" value="Dihydroxyacetone kinase, domain 1"/>
    <property type="match status" value="1"/>
</dbReference>
<evidence type="ECO:0000256" key="8">
    <source>
        <dbReference type="ARBA" id="ARBA00022840"/>
    </source>
</evidence>
<keyword evidence="6 13" id="KW-0418">Kinase</keyword>
<evidence type="ECO:0000313" key="13">
    <source>
        <dbReference type="EMBL" id="MBS4182045.1"/>
    </source>
</evidence>
<evidence type="ECO:0000256" key="4">
    <source>
        <dbReference type="ARBA" id="ARBA00022679"/>
    </source>
</evidence>
<comment type="subunit">
    <text evidence="9">Homodimer. The dihydroxyacetone kinase complex is composed of a homodimer of DhaM, a homodimer of DhaK and the subunit DhaL.</text>
</comment>
<dbReference type="GO" id="GO:0005524">
    <property type="term" value="F:ATP binding"/>
    <property type="evidence" value="ECO:0007669"/>
    <property type="project" value="UniProtKB-KW"/>
</dbReference>
<dbReference type="Pfam" id="PF02734">
    <property type="entry name" value="Dak2"/>
    <property type="match status" value="1"/>
</dbReference>
<dbReference type="InterPro" id="IPR050861">
    <property type="entry name" value="Dihydroxyacetone_Kinase"/>
</dbReference>
<feature type="domain" description="DhaL" evidence="11">
    <location>
        <begin position="371"/>
        <end position="565"/>
    </location>
</feature>
<protein>
    <recommendedName>
        <fullName evidence="3">phosphoenolpyruvate--glycerone phosphotransferase</fullName>
        <ecNumber evidence="3">2.7.1.121</ecNumber>
    </recommendedName>
</protein>
<dbReference type="PROSITE" id="PS51481">
    <property type="entry name" value="DHAK"/>
    <property type="match status" value="1"/>
</dbReference>
<gene>
    <name evidence="13" type="ORF">KHB02_11680</name>
</gene>
<dbReference type="InterPro" id="IPR036117">
    <property type="entry name" value="DhaL_dom_sf"/>
</dbReference>
<dbReference type="NCBIfam" id="NF011049">
    <property type="entry name" value="PRK14479.1"/>
    <property type="match status" value="1"/>
</dbReference>
<comment type="function">
    <text evidence="10">ADP-binding subunit of the dihydroxyacetone kinase, which is responsible for the phosphoenolpyruvate (PEP)-dependent phosphorylation of dihydroxyacetone. DhaL-ADP is converted to DhaL-ATP via a phosphoryl group transfer from DhaM and transmits it to dihydroxyacetone binds to DhaK.</text>
</comment>
<evidence type="ECO:0000256" key="10">
    <source>
        <dbReference type="ARBA" id="ARBA00055771"/>
    </source>
</evidence>
<evidence type="ECO:0000256" key="9">
    <source>
        <dbReference type="ARBA" id="ARBA00046577"/>
    </source>
</evidence>
<feature type="domain" description="DhaK" evidence="12">
    <location>
        <begin position="7"/>
        <end position="329"/>
    </location>
</feature>
<dbReference type="FunFam" id="1.25.40.340:FF:000002">
    <property type="entry name" value="Dihydroxyacetone kinase, L subunit"/>
    <property type="match status" value="1"/>
</dbReference>
<dbReference type="SUPFAM" id="SSF101473">
    <property type="entry name" value="DhaL-like"/>
    <property type="match status" value="1"/>
</dbReference>
<dbReference type="Gene3D" id="3.30.1180.20">
    <property type="entry name" value="Dihydroxyacetone kinase, domain 2"/>
    <property type="match status" value="1"/>
</dbReference>
<keyword evidence="4" id="KW-0808">Transferase</keyword>
<dbReference type="Gene3D" id="1.25.40.340">
    <property type="match status" value="1"/>
</dbReference>
<evidence type="ECO:0000256" key="2">
    <source>
        <dbReference type="ARBA" id="ARBA00004745"/>
    </source>
</evidence>
<dbReference type="GO" id="GO:0047324">
    <property type="term" value="F:phosphoenolpyruvate-glycerone phosphotransferase activity"/>
    <property type="evidence" value="ECO:0007669"/>
    <property type="project" value="UniProtKB-EC"/>
</dbReference>
<evidence type="ECO:0000256" key="1">
    <source>
        <dbReference type="ARBA" id="ARBA00001113"/>
    </source>
</evidence>
<evidence type="ECO:0000256" key="7">
    <source>
        <dbReference type="ARBA" id="ARBA00022798"/>
    </source>
</evidence>
<evidence type="ECO:0000256" key="5">
    <source>
        <dbReference type="ARBA" id="ARBA00022741"/>
    </source>
</evidence>
<dbReference type="AlphaFoldDB" id="A0A942SY99"/>
<dbReference type="PANTHER" id="PTHR28629">
    <property type="entry name" value="TRIOKINASE/FMN CYCLASE"/>
    <property type="match status" value="1"/>
</dbReference>
<accession>A0A942SY99</accession>
<sequence>MTRLFNDPADFPAELLEGFAAAYPEHVVQVPGGVVRATEHDEVAVVVGGGTGHYPTFCGLVGTGLAHGAAMGNLFSSPSATQAVSVGRAADRGRGVVYTFGNYAGDVLHFGEAAQRLGDEGIDARVVLVTDDIASAPADERHKRRGIAGDLTVFKVLGAAAGEGRSLDDVVAIGERANDRTRSLGVAFSGCTLPGADEPLFTVPDGMMSVGLGIHGEPGIADVPVPTADGLAELLVERLLADLPDAVEGPDGQRAAVLLNGLGTVKYEELFVVWRRVHELLTAAGVTIVSPDLGELCTSLDMSGVSLTLFWLDDELERLWTTPSDCPGYRKGAAAPARQLDADERAELVRKASVSTAPIEPGTPESQAAAARVVEALELLHATLVDAAAELGRIDAVAGDGDHGIGMERGARAAKDAGAAAAAAGAGAGTVLTRAGTSWSDVAGGTSGALWGAALRAVGARIGDHDDVDRGTLVAALLAGRDAITSTGGAIVGDKTMVDTLVPWGAALADGASAADAARVAAESAVATADLVPKLGRARPLAEKSLGTPDAGAVSMSLVIGALTAHLTQKEGADA</sequence>
<dbReference type="Pfam" id="PF02733">
    <property type="entry name" value="Dak1"/>
    <property type="match status" value="1"/>
</dbReference>
<keyword evidence="7" id="KW-0319">Glycerol metabolism</keyword>
<dbReference type="InterPro" id="IPR004007">
    <property type="entry name" value="DhaL_dom"/>
</dbReference>
<evidence type="ECO:0000259" key="12">
    <source>
        <dbReference type="PROSITE" id="PS51481"/>
    </source>
</evidence>
<dbReference type="InterPro" id="IPR004006">
    <property type="entry name" value="DhaK_dom"/>
</dbReference>
<organism evidence="13">
    <name type="scientific">Neobacillus citreus</name>
    <dbReference type="NCBI Taxonomy" id="2833578"/>
    <lineage>
        <taxon>Bacteria</taxon>
        <taxon>Bacillati</taxon>
        <taxon>Bacillota</taxon>
        <taxon>Bacilli</taxon>
        <taxon>Bacillales</taxon>
        <taxon>Bacillaceae</taxon>
        <taxon>Neobacillus</taxon>
    </lineage>
</organism>
<dbReference type="SUPFAM" id="SSF82549">
    <property type="entry name" value="DAK1/DegV-like"/>
    <property type="match status" value="1"/>
</dbReference>
<dbReference type="PANTHER" id="PTHR28629:SF4">
    <property type="entry name" value="TRIOKINASE_FMN CYCLASE"/>
    <property type="match status" value="1"/>
</dbReference>
<keyword evidence="5" id="KW-0547">Nucleotide-binding</keyword>
<evidence type="ECO:0000256" key="3">
    <source>
        <dbReference type="ARBA" id="ARBA00012095"/>
    </source>
</evidence>
<evidence type="ECO:0000259" key="11">
    <source>
        <dbReference type="PROSITE" id="PS51480"/>
    </source>
</evidence>
<dbReference type="PROSITE" id="PS51480">
    <property type="entry name" value="DHAL"/>
    <property type="match status" value="1"/>
</dbReference>
<proteinExistence type="predicted"/>
<keyword evidence="8" id="KW-0067">ATP-binding</keyword>
<evidence type="ECO:0000256" key="6">
    <source>
        <dbReference type="ARBA" id="ARBA00022777"/>
    </source>
</evidence>
<reference evidence="13" key="1">
    <citation type="submission" date="2021-05" db="EMBL/GenBank/DDBJ databases">
        <title>Novel Bacillus species.</title>
        <authorList>
            <person name="Liu G."/>
        </authorList>
    </citation>
    <scope>NUCLEOTIDE SEQUENCE</scope>
    <source>
        <strain evidence="13">FJAT-50051</strain>
    </source>
</reference>
<dbReference type="EC" id="2.7.1.121" evidence="3"/>
<dbReference type="GO" id="GO:0004371">
    <property type="term" value="F:glycerone kinase activity"/>
    <property type="evidence" value="ECO:0007669"/>
    <property type="project" value="InterPro"/>
</dbReference>